<gene>
    <name evidence="6" type="ORF">AOC36_00830</name>
</gene>
<dbReference type="Proteomes" id="UP000063781">
    <property type="component" value="Chromosome"/>
</dbReference>
<dbReference type="RefSeq" id="WP_067630080.1">
    <property type="nucleotide sequence ID" value="NZ_CP013213.1"/>
</dbReference>
<dbReference type="SMART" id="SM00382">
    <property type="entry name" value="AAA"/>
    <property type="match status" value="1"/>
</dbReference>
<dbReference type="PANTHER" id="PTHR43335">
    <property type="entry name" value="ABC TRANSPORTER, ATP-BINDING PROTEIN"/>
    <property type="match status" value="1"/>
</dbReference>
<comment type="similarity">
    <text evidence="1">Belongs to the ABC transporter superfamily.</text>
</comment>
<organism evidence="6 7">
    <name type="scientific">Erysipelothrix larvae</name>
    <dbReference type="NCBI Taxonomy" id="1514105"/>
    <lineage>
        <taxon>Bacteria</taxon>
        <taxon>Bacillati</taxon>
        <taxon>Bacillota</taxon>
        <taxon>Erysipelotrichia</taxon>
        <taxon>Erysipelotrichales</taxon>
        <taxon>Erysipelotrichaceae</taxon>
        <taxon>Erysipelothrix</taxon>
    </lineage>
</organism>
<dbReference type="Pfam" id="PF00005">
    <property type="entry name" value="ABC_tran"/>
    <property type="match status" value="1"/>
</dbReference>
<sequence length="307" mass="33903">MTTVIKTHNLTKNYGDYAAVNNVSLSLEFGDIYGLIGRNGAGKSTLFKLLMGLTQPTNGDIALFGDPSDSGLRVGRHNIGFMNGPSFFSYLNAYDNLNYFRLLKGIQDKTEIDRVLKLVDLAGVKKPFKSYSMGMKQRLGIANALMGSPKVIILDEPVNGLDPQGIADFRKLIQHLNKEIGITFVVSSHILGELGLMATRFGFIEKGKLIEEITAQELHERTRSSLKIVVDNVAKASILLEEEANTTNFRVFDDKTIILNDYVHEPNIINNLMVSNGITLYQISTNEASLEDYFLNLIGGPSDASIH</sequence>
<keyword evidence="3" id="KW-0547">Nucleotide-binding</keyword>
<protein>
    <recommendedName>
        <fullName evidence="5">ABC transporter domain-containing protein</fullName>
    </recommendedName>
</protein>
<dbReference type="SUPFAM" id="SSF52540">
    <property type="entry name" value="P-loop containing nucleoside triphosphate hydrolases"/>
    <property type="match status" value="1"/>
</dbReference>
<dbReference type="InterPro" id="IPR003439">
    <property type="entry name" value="ABC_transporter-like_ATP-bd"/>
</dbReference>
<keyword evidence="7" id="KW-1185">Reference proteome</keyword>
<dbReference type="OrthoDB" id="9804819at2"/>
<dbReference type="EMBL" id="CP013213">
    <property type="protein sequence ID" value="AMC92587.1"/>
    <property type="molecule type" value="Genomic_DNA"/>
</dbReference>
<dbReference type="STRING" id="1514105.AOC36_00830"/>
<evidence type="ECO:0000259" key="5">
    <source>
        <dbReference type="PROSITE" id="PS50893"/>
    </source>
</evidence>
<feature type="domain" description="ABC transporter" evidence="5">
    <location>
        <begin position="5"/>
        <end position="231"/>
    </location>
</feature>
<reference evidence="6 7" key="1">
    <citation type="submission" date="2015-10" db="EMBL/GenBank/DDBJ databases">
        <title>Erysipelothrix larvae sp. LV19 isolated from the larval gut of the rhinoceros beetle, Trypoxylus dichotomus.</title>
        <authorList>
            <person name="Lim S."/>
            <person name="Kim B.-C."/>
        </authorList>
    </citation>
    <scope>NUCLEOTIDE SEQUENCE [LARGE SCALE GENOMIC DNA]</scope>
    <source>
        <strain evidence="6 7">LV19</strain>
    </source>
</reference>
<keyword evidence="4" id="KW-0067">ATP-binding</keyword>
<dbReference type="PANTHER" id="PTHR43335:SF8">
    <property type="entry name" value="ABC TRANSPORTER, ATP-BINDING PROTEIN"/>
    <property type="match status" value="1"/>
</dbReference>
<evidence type="ECO:0000313" key="7">
    <source>
        <dbReference type="Proteomes" id="UP000063781"/>
    </source>
</evidence>
<evidence type="ECO:0000256" key="4">
    <source>
        <dbReference type="ARBA" id="ARBA00022840"/>
    </source>
</evidence>
<evidence type="ECO:0000256" key="1">
    <source>
        <dbReference type="ARBA" id="ARBA00005417"/>
    </source>
</evidence>
<evidence type="ECO:0000256" key="2">
    <source>
        <dbReference type="ARBA" id="ARBA00022448"/>
    </source>
</evidence>
<dbReference type="AlphaFoldDB" id="A0A0X8GY62"/>
<dbReference type="Gene3D" id="3.40.50.300">
    <property type="entry name" value="P-loop containing nucleotide triphosphate hydrolases"/>
    <property type="match status" value="1"/>
</dbReference>
<evidence type="ECO:0000256" key="3">
    <source>
        <dbReference type="ARBA" id="ARBA00022741"/>
    </source>
</evidence>
<name>A0A0X8GY62_9FIRM</name>
<dbReference type="KEGG" id="erl:AOC36_00830"/>
<proteinExistence type="inferred from homology"/>
<dbReference type="GO" id="GO:0016887">
    <property type="term" value="F:ATP hydrolysis activity"/>
    <property type="evidence" value="ECO:0007669"/>
    <property type="project" value="InterPro"/>
</dbReference>
<evidence type="ECO:0000313" key="6">
    <source>
        <dbReference type="EMBL" id="AMC92587.1"/>
    </source>
</evidence>
<dbReference type="InterPro" id="IPR027417">
    <property type="entry name" value="P-loop_NTPase"/>
</dbReference>
<dbReference type="InterPro" id="IPR003593">
    <property type="entry name" value="AAA+_ATPase"/>
</dbReference>
<keyword evidence="2" id="KW-0813">Transport</keyword>
<dbReference type="GO" id="GO:0005524">
    <property type="term" value="F:ATP binding"/>
    <property type="evidence" value="ECO:0007669"/>
    <property type="project" value="UniProtKB-KW"/>
</dbReference>
<accession>A0A0X8GY62</accession>
<dbReference type="PROSITE" id="PS50893">
    <property type="entry name" value="ABC_TRANSPORTER_2"/>
    <property type="match status" value="1"/>
</dbReference>